<evidence type="ECO:0000313" key="4">
    <source>
        <dbReference type="EMBL" id="MDV0447688.1"/>
    </source>
</evidence>
<feature type="compositionally biased region" description="Gly residues" evidence="1">
    <location>
        <begin position="1800"/>
        <end position="1809"/>
    </location>
</feature>
<keyword evidence="5" id="KW-1185">Reference proteome</keyword>
<dbReference type="Proteomes" id="UP001271789">
    <property type="component" value="Unassembled WGS sequence"/>
</dbReference>
<name>A0AAE4ML70_9EURY</name>
<keyword evidence="2" id="KW-0812">Transmembrane</keyword>
<protein>
    <recommendedName>
        <fullName evidence="3">CobN/magnesium chelatase domain-containing protein</fullName>
    </recommendedName>
</protein>
<evidence type="ECO:0000259" key="3">
    <source>
        <dbReference type="Pfam" id="PF02514"/>
    </source>
</evidence>
<feature type="transmembrane region" description="Helical" evidence="2">
    <location>
        <begin position="1875"/>
        <end position="1896"/>
    </location>
</feature>
<gene>
    <name evidence="4" type="ORF">MsAg5_15990</name>
</gene>
<evidence type="ECO:0000313" key="5">
    <source>
        <dbReference type="Proteomes" id="UP001271789"/>
    </source>
</evidence>
<dbReference type="CDD" id="cd10150">
    <property type="entry name" value="CobN_like"/>
    <property type="match status" value="1"/>
</dbReference>
<keyword evidence="2" id="KW-1133">Transmembrane helix</keyword>
<keyword evidence="2" id="KW-0472">Membrane</keyword>
<organism evidence="4 5">
    <name type="scientific">Methanolapillus africanus</name>
    <dbReference type="NCBI Taxonomy" id="3028297"/>
    <lineage>
        <taxon>Archaea</taxon>
        <taxon>Methanobacteriati</taxon>
        <taxon>Methanobacteriota</taxon>
        <taxon>Stenosarchaea group</taxon>
        <taxon>Methanomicrobia</taxon>
        <taxon>Methanosarcinales</taxon>
        <taxon>Methanosarcinaceae</taxon>
        <taxon>Methanolapillus</taxon>
    </lineage>
</organism>
<proteinExistence type="predicted"/>
<dbReference type="InterPro" id="IPR003672">
    <property type="entry name" value="CobN/Mg_chltase"/>
</dbReference>
<evidence type="ECO:0000256" key="2">
    <source>
        <dbReference type="SAM" id="Phobius"/>
    </source>
</evidence>
<feature type="region of interest" description="Disordered" evidence="1">
    <location>
        <begin position="1788"/>
        <end position="1842"/>
    </location>
</feature>
<dbReference type="EMBL" id="JAWDKD010000021">
    <property type="protein sequence ID" value="MDV0447688.1"/>
    <property type="molecule type" value="Genomic_DNA"/>
</dbReference>
<dbReference type="PANTHER" id="PTHR44119">
    <property type="entry name" value="MAGNESIUM-CHELATASE SUBUNIT CHLH, CHLOROPLASTIC"/>
    <property type="match status" value="1"/>
</dbReference>
<feature type="domain" description="CobN/magnesium chelatase" evidence="3">
    <location>
        <begin position="499"/>
        <end position="1729"/>
    </location>
</feature>
<comment type="caution">
    <text evidence="4">The sequence shown here is derived from an EMBL/GenBank/DDBJ whole genome shotgun (WGS) entry which is preliminary data.</text>
</comment>
<reference evidence="4" key="1">
    <citation type="submission" date="2023-06" db="EMBL/GenBank/DDBJ databases">
        <title>Genome sequence of Methanosarcinaceae archaeon Ag5.</title>
        <authorList>
            <person name="Protasov E."/>
            <person name="Platt K."/>
            <person name="Poehlein A."/>
            <person name="Daniel R."/>
            <person name="Brune A."/>
        </authorList>
    </citation>
    <scope>NUCLEOTIDE SEQUENCE</scope>
    <source>
        <strain evidence="4">Ag5</strain>
    </source>
</reference>
<evidence type="ECO:0000256" key="1">
    <source>
        <dbReference type="SAM" id="MobiDB-lite"/>
    </source>
</evidence>
<dbReference type="PANTHER" id="PTHR44119:SF4">
    <property type="entry name" value="AEROBIC COBALTOCHELATASE SUBUNIT COBN"/>
    <property type="match status" value="1"/>
</dbReference>
<dbReference type="Pfam" id="PF02514">
    <property type="entry name" value="CobN-Mg_chel"/>
    <property type="match status" value="1"/>
</dbReference>
<sequence length="1902" mass="208347">MKKIGTFFVLLLLLLSMIPVMPAMADSSSEWNGYTLIAKTTSNSSAINYEFLNVPNGEYLIIARDWIMSKDYVQYRRIEVKDGAVTVPEFSLVSLASNTELEPYYDIYDATKDLTAAGGGTYTVNGTVRTTSGPRSGSTVLLLKEPPTVDISNYKVVSATTSNAVADGPNFELTNVSAGHYVVLAGWIMGSTYYVSTTEVSVDSDTGNIQDYGEINVIKSDAASDPIRDLFIQLKDTEDTNDATAGGMYNITGVANYTTSAGLVKSRASTKIILLQSPVIADVSERTEGTISKITVTALGDESVTVTYTDKDGKVSSTKASDQKSNGAYTFSIDKENLPAGRTDVTVTAKNGNYISKKTVAVINADPALLNVPKKVVIISGYETHNKIIQELAADYTTQNVELVSIETKKVPSMSQAEIDAALEGADVITIHMVSTTPTWNDLESAIKNQTKKGATVTLFDDNSTRYTTSYGTYARKSIPGISDTTANADKYQAKISDYWSNTPYDHSNLEQMINMILIDFYGRYDLPAPNEPVTLPLKAIYHPNMEMSMGSVFEANYTDYINWYKTNDVKWDGEEQPITYDASKPTVAIAFYKSYFPDKMEPIAKLIEELEKTGVNVVAAYCESPTSFDTADSGGAYFIAGETDIVLNYRYIGEHRFNQTNLDIPVFNILIVDSAADWETSTHPLGNSSTKLVNQELQGFIDPIAIVSTEVIDGATVTKPMNEQIDWFVSRINAQINLQQTANADKNIAVVYYDHGGGKANIGASYLDVPNSTVELLKGMETAGYNIDTSKAPDADALIQSMLAQGINVGGWAPGELKKLVGDVSIPENTDIYDNGKAVFISKTLYLEWFRDVYLGDWFEATIAGLDPAEQTSKRTAQEQLYQSKLKEVEDLWGTAPGNIMVYQDKYIIIPYIDVTDESGTGDGRVILTPQPSRGNAESIEVMYHDTNIPPNHQYIAFYLWLQHKNDLQSAPQELGFDADAIIHLGRHGTQEWLPGKETALSRYDWPAVMAGHVPIIYPYIVDGVGEGMTAKRRGNAVLVDHMTPAIIYAELYGDYAILSGKIQSYQSLQDGDTKNETKATIITLLNTTAIDIRLGKTKAQLTGMDNADFEKELEKVDDVLEDLRSSYMPYGLHILGKPMEGDVLVQMVYSMMGANYVNNVTNAGLSQSQAYSLLKQAVLDGESPKGIAAGLSISSDNKYILTKELNRAREYGNYLGKPLSLPDSVEVIYYKLDISDTESYSKNATAAGLTESQAYSILTDVVVNSKTPEEALSTYSTLTPAQKTSLTADLTKAIQYKNEFSKHDREIDQILNALNGKYIESKVGGDPVSRPHVMPTGGNFQTIDQRLVPSKEAWDVAVKLTDELLRKYYEEHGEWPKSIAFVLWAGETTRHEGVMEAQIMYLIGVKPKWSSTNIVDASNFEAIPAADLKVTLSNGTVVQRPRIDVVVEISGLYRDTFPDKVLMLDRAVRFTYTLDGTNYIKENTDALISKGYSKDQSLSRVFGPAADTYGVGMETAIGSTNTWDDNNKLADFFISRMGYVYNSLGSWGSENNQQLYKDNLGKVDATVMSRSSPLYGVLDNDDVYQYLGGLNLAVEKSRADGKKPDSYITNLQRAGGAEMTTLGDYLGNELISRPLNPKWQEGMREHGYAGAREMDKAIENLWGWAALNPDLITDKMWNDIYEALLTGDNEEWLKNDPNNAYSYQSAVARMLQVATKEDGKYWNADSAVLNDLINQYVDSVVQHGVACCDHTCGNPFFDQFIAGQMSVAGVSEEKQKQFLDTLKLATEREIEPTPGSKTSGGSGGGFGTAAVVSGDSGGEGGESSDTPDQGDAGAGYGTDLGQKSGNVEGYQMIEKTADGAASAIRDFMENPTFSASSFVAIALVILAVGAIFYGQRKKNM</sequence>
<accession>A0AAE4ML70</accession>